<feature type="domain" description="Hyaluronan/mRNA-binding protein" evidence="1">
    <location>
        <begin position="28"/>
        <end position="75"/>
    </location>
</feature>
<comment type="caution">
    <text evidence="2">The sequence shown here is derived from an EMBL/GenBank/DDBJ whole genome shotgun (WGS) entry which is preliminary data.</text>
</comment>
<evidence type="ECO:0000313" key="2">
    <source>
        <dbReference type="EMBL" id="KAF0478121.1"/>
    </source>
</evidence>
<sequence>MTRTKHSETPGALKQDRHLQRNGYMDPRGMPKKEGAGSYNWGKPVDEAAELDEHYEFNDEMPQYDKNAVSNTKAADTAREFPKIKIVKPEEFQELHKSI</sequence>
<reference evidence="2 3" key="1">
    <citation type="journal article" date="2019" name="Environ. Microbiol.">
        <title>At the nexus of three kingdoms: the genome of the mycorrhizal fungus Gigaspora margarita provides insights into plant, endobacterial and fungal interactions.</title>
        <authorList>
            <person name="Venice F."/>
            <person name="Ghignone S."/>
            <person name="Salvioli di Fossalunga A."/>
            <person name="Amselem J."/>
            <person name="Novero M."/>
            <person name="Xianan X."/>
            <person name="Sedzielewska Toro K."/>
            <person name="Morin E."/>
            <person name="Lipzen A."/>
            <person name="Grigoriev I.V."/>
            <person name="Henrissat B."/>
            <person name="Martin F.M."/>
            <person name="Bonfante P."/>
        </authorList>
    </citation>
    <scope>NUCLEOTIDE SEQUENCE [LARGE SCALE GENOMIC DNA]</scope>
    <source>
        <strain evidence="2 3">BEG34</strain>
    </source>
</reference>
<evidence type="ECO:0000313" key="3">
    <source>
        <dbReference type="Proteomes" id="UP000439903"/>
    </source>
</evidence>
<accession>A0A8H4ACB0</accession>
<keyword evidence="3" id="KW-1185">Reference proteome</keyword>
<dbReference type="AlphaFoldDB" id="A0A8H4ACB0"/>
<dbReference type="Pfam" id="PF04774">
    <property type="entry name" value="HABP4_PAI-RBP1"/>
    <property type="match status" value="1"/>
</dbReference>
<organism evidence="2 3">
    <name type="scientific">Gigaspora margarita</name>
    <dbReference type="NCBI Taxonomy" id="4874"/>
    <lineage>
        <taxon>Eukaryota</taxon>
        <taxon>Fungi</taxon>
        <taxon>Fungi incertae sedis</taxon>
        <taxon>Mucoromycota</taxon>
        <taxon>Glomeromycotina</taxon>
        <taxon>Glomeromycetes</taxon>
        <taxon>Diversisporales</taxon>
        <taxon>Gigasporaceae</taxon>
        <taxon>Gigaspora</taxon>
    </lineage>
</organism>
<gene>
    <name evidence="2" type="ORF">F8M41_024100</name>
</gene>
<evidence type="ECO:0000259" key="1">
    <source>
        <dbReference type="Pfam" id="PF04774"/>
    </source>
</evidence>
<dbReference type="OrthoDB" id="2122308at2759"/>
<dbReference type="Proteomes" id="UP000439903">
    <property type="component" value="Unassembled WGS sequence"/>
</dbReference>
<dbReference type="EMBL" id="WTPW01000808">
    <property type="protein sequence ID" value="KAF0478121.1"/>
    <property type="molecule type" value="Genomic_DNA"/>
</dbReference>
<proteinExistence type="predicted"/>
<name>A0A8H4ACB0_GIGMA</name>
<dbReference type="InterPro" id="IPR006861">
    <property type="entry name" value="HABP4_PAIRBP1-bd"/>
</dbReference>
<protein>
    <recommendedName>
        <fullName evidence="1">Hyaluronan/mRNA-binding protein domain-containing protein</fullName>
    </recommendedName>
</protein>